<organism evidence="2 3">
    <name type="scientific">Halapricum desulfuricans</name>
    <dbReference type="NCBI Taxonomy" id="2841257"/>
    <lineage>
        <taxon>Archaea</taxon>
        <taxon>Methanobacteriati</taxon>
        <taxon>Methanobacteriota</taxon>
        <taxon>Stenosarchaea group</taxon>
        <taxon>Halobacteria</taxon>
        <taxon>Halobacteriales</taxon>
        <taxon>Haloarculaceae</taxon>
        <taxon>Halapricum</taxon>
    </lineage>
</organism>
<gene>
    <name evidence="2" type="ORF">HSR121_0597</name>
</gene>
<accession>A0A897MWI3</accession>
<keyword evidence="1" id="KW-0472">Membrane</keyword>
<keyword evidence="1" id="KW-0812">Transmembrane</keyword>
<dbReference type="AlphaFoldDB" id="A0A897MWI3"/>
<reference evidence="2" key="1">
    <citation type="submission" date="2020-11" db="EMBL/GenBank/DDBJ databases">
        <title>Carbohydrate-dependent, anaerobic sulfur respiration: A novel catabolism in halophilic archaea.</title>
        <authorList>
            <person name="Sorokin D.Y."/>
            <person name="Messina E."/>
            <person name="Smedile F."/>
            <person name="La Cono V."/>
            <person name="Hallsworth J.E."/>
            <person name="Yakimov M.M."/>
        </authorList>
    </citation>
    <scope>NUCLEOTIDE SEQUENCE</scope>
    <source>
        <strain evidence="2">HSR12-1</strain>
    </source>
</reference>
<proteinExistence type="predicted"/>
<dbReference type="Proteomes" id="UP000663525">
    <property type="component" value="Chromosome"/>
</dbReference>
<evidence type="ECO:0000313" key="3">
    <source>
        <dbReference type="Proteomes" id="UP000663525"/>
    </source>
</evidence>
<dbReference type="GeneID" id="68854242"/>
<protein>
    <submittedName>
        <fullName evidence="2">Uncharacterized protein</fullName>
    </submittedName>
</protein>
<sequence>MLALQLYGINPLGELILAVVVSIVLVAIGTYVGVLMALQSFFGESSWEDVTPVNRNE</sequence>
<evidence type="ECO:0000256" key="1">
    <source>
        <dbReference type="SAM" id="Phobius"/>
    </source>
</evidence>
<name>A0A897MWI3_9EURY</name>
<evidence type="ECO:0000313" key="2">
    <source>
        <dbReference type="EMBL" id="QSG04952.1"/>
    </source>
</evidence>
<dbReference type="EMBL" id="CP064787">
    <property type="protein sequence ID" value="QSG04952.1"/>
    <property type="molecule type" value="Genomic_DNA"/>
</dbReference>
<feature type="transmembrane region" description="Helical" evidence="1">
    <location>
        <begin position="15"/>
        <end position="38"/>
    </location>
</feature>
<dbReference type="RefSeq" id="WP_229114460.1">
    <property type="nucleotide sequence ID" value="NZ_CP064787.1"/>
</dbReference>
<keyword evidence="1" id="KW-1133">Transmembrane helix</keyword>